<protein>
    <submittedName>
        <fullName evidence="1">Uncharacterized protein</fullName>
    </submittedName>
</protein>
<name>A0AA38GIZ1_TAXCH</name>
<reference evidence="1 2" key="1">
    <citation type="journal article" date="2021" name="Nat. Plants">
        <title>The Taxus genome provides insights into paclitaxel biosynthesis.</title>
        <authorList>
            <person name="Xiong X."/>
            <person name="Gou J."/>
            <person name="Liao Q."/>
            <person name="Li Y."/>
            <person name="Zhou Q."/>
            <person name="Bi G."/>
            <person name="Li C."/>
            <person name="Du R."/>
            <person name="Wang X."/>
            <person name="Sun T."/>
            <person name="Guo L."/>
            <person name="Liang H."/>
            <person name="Lu P."/>
            <person name="Wu Y."/>
            <person name="Zhang Z."/>
            <person name="Ro D.K."/>
            <person name="Shang Y."/>
            <person name="Huang S."/>
            <person name="Yan J."/>
        </authorList>
    </citation>
    <scope>NUCLEOTIDE SEQUENCE [LARGE SCALE GENOMIC DNA]</scope>
    <source>
        <strain evidence="1">Ta-2019</strain>
    </source>
</reference>
<dbReference type="AlphaFoldDB" id="A0AA38GIZ1"/>
<dbReference type="EMBL" id="JAHRHJ020000003">
    <property type="protein sequence ID" value="KAH9322952.1"/>
    <property type="molecule type" value="Genomic_DNA"/>
</dbReference>
<comment type="caution">
    <text evidence="1">The sequence shown here is derived from an EMBL/GenBank/DDBJ whole genome shotgun (WGS) entry which is preliminary data.</text>
</comment>
<gene>
    <name evidence="1" type="ORF">KI387_017591</name>
</gene>
<accession>A0AA38GIZ1</accession>
<proteinExistence type="predicted"/>
<keyword evidence="2" id="KW-1185">Reference proteome</keyword>
<dbReference type="Proteomes" id="UP000824469">
    <property type="component" value="Unassembled WGS sequence"/>
</dbReference>
<organism evidence="1 2">
    <name type="scientific">Taxus chinensis</name>
    <name type="common">Chinese yew</name>
    <name type="synonym">Taxus wallichiana var. chinensis</name>
    <dbReference type="NCBI Taxonomy" id="29808"/>
    <lineage>
        <taxon>Eukaryota</taxon>
        <taxon>Viridiplantae</taxon>
        <taxon>Streptophyta</taxon>
        <taxon>Embryophyta</taxon>
        <taxon>Tracheophyta</taxon>
        <taxon>Spermatophyta</taxon>
        <taxon>Pinopsida</taxon>
        <taxon>Pinidae</taxon>
        <taxon>Conifers II</taxon>
        <taxon>Cupressales</taxon>
        <taxon>Taxaceae</taxon>
        <taxon>Taxus</taxon>
    </lineage>
</organism>
<evidence type="ECO:0000313" key="1">
    <source>
        <dbReference type="EMBL" id="KAH9322952.1"/>
    </source>
</evidence>
<sequence>MINDNGLAYAAGFPISLQCADTVLTCGAHFNSDTKELSNVHGELIAKLDVVAITAALRIPETEDSIFLTQAQSQTLF</sequence>
<feature type="non-terminal residue" evidence="1">
    <location>
        <position position="77"/>
    </location>
</feature>
<evidence type="ECO:0000313" key="2">
    <source>
        <dbReference type="Proteomes" id="UP000824469"/>
    </source>
</evidence>